<reference evidence="3 4" key="1">
    <citation type="submission" date="2014-04" db="EMBL/GenBank/DDBJ databases">
        <authorList>
            <consortium name="DOE Joint Genome Institute"/>
            <person name="Kuo A."/>
            <person name="Kohler A."/>
            <person name="Nagy L.G."/>
            <person name="Floudas D."/>
            <person name="Copeland A."/>
            <person name="Barry K.W."/>
            <person name="Cichocki N."/>
            <person name="Veneault-Fourrey C."/>
            <person name="LaButti K."/>
            <person name="Lindquist E.A."/>
            <person name="Lipzen A."/>
            <person name="Lundell T."/>
            <person name="Morin E."/>
            <person name="Murat C."/>
            <person name="Sun H."/>
            <person name="Tunlid A."/>
            <person name="Henrissat B."/>
            <person name="Grigoriev I.V."/>
            <person name="Hibbett D.S."/>
            <person name="Martin F."/>
            <person name="Nordberg H.P."/>
            <person name="Cantor M.N."/>
            <person name="Hua S.X."/>
        </authorList>
    </citation>
    <scope>NUCLEOTIDE SEQUENCE [LARGE SCALE GENOMIC DNA]</scope>
    <source>
        <strain evidence="3 4">Foug A</strain>
    </source>
</reference>
<dbReference type="Pfam" id="PF18759">
    <property type="entry name" value="Plavaka"/>
    <property type="match status" value="1"/>
</dbReference>
<sequence length="709" mass="80792">MAKQLHGLIELLPSSPKWQYCVMQTAKPTKSPVRLFYHDSVECLESLFQHLLFHDKLNLAPHRVYRTAERLVRVYSEWMTGDVAWEIQNKLPDGATLLGIMLSSDKMNISALVGDRCAHPLLLGLANIHMLTHLKISSDVFLLVALLPIPKFIHKHKRMCGMLTDRLLHKCLNIILELLKQAARLGIMMNDPLGNLQLCYTPLASYMVDTPEACMLVGVGGKTLPVTMAMYKHFSDNFQHPSQTKMFTLQQLQNIEVDPDDLEQYFKAAQEYRLNGVSRLFYHNWVLSDPFNFFNPENSNPALTQSEHQKEDLDTPTTTDVDDKLQLFQSVTKLGQPKCSPTNYFKKAQELMAAPHGSVPFPLCSFVVCNTAINIARDPKIFHAPVDDISISFGIPDLRGVLGNYFQREVQRSPHQMAGQHHLKNDCSLPFSHLTVWHLVCLQQTPFHGGNDLNPMQTVIAAPPSTTWPHGQYDAVLVNVDSSKEWPKSGLEGHCITELQLIFCLVPPHGQRPHWNNRFLAYIQRFDIVPQSGAPKFHTYYPMKRECQTEILQKLSSTAVPLKGHTVHDMNDILDREMTGLILDEEKLIKQSDFVCLTHHIFPHILDSLTPESLNDSYHRLKLASANATEPPRENTPHRSTHQKTAPKSAPRAQLRLVKKKSGLTSDIYDAKQKLWQWINIIPRWLNNLKSINKLMEEYFTCPVSLEIE</sequence>
<evidence type="ECO:0000313" key="4">
    <source>
        <dbReference type="Proteomes" id="UP000053989"/>
    </source>
</evidence>
<keyword evidence="4" id="KW-1185">Reference proteome</keyword>
<dbReference type="HOGENOM" id="CLU_389410_0_0_1"/>
<name>A0A0C3AHH3_9AGAM</name>
<evidence type="ECO:0000256" key="1">
    <source>
        <dbReference type="SAM" id="MobiDB-lite"/>
    </source>
</evidence>
<organism evidence="3 4">
    <name type="scientific">Scleroderma citrinum Foug A</name>
    <dbReference type="NCBI Taxonomy" id="1036808"/>
    <lineage>
        <taxon>Eukaryota</taxon>
        <taxon>Fungi</taxon>
        <taxon>Dikarya</taxon>
        <taxon>Basidiomycota</taxon>
        <taxon>Agaricomycotina</taxon>
        <taxon>Agaricomycetes</taxon>
        <taxon>Agaricomycetidae</taxon>
        <taxon>Boletales</taxon>
        <taxon>Sclerodermatineae</taxon>
        <taxon>Sclerodermataceae</taxon>
        <taxon>Scleroderma</taxon>
    </lineage>
</organism>
<dbReference type="InParanoid" id="A0A0C3AHH3"/>
<feature type="domain" description="DUF6830" evidence="2">
    <location>
        <begin position="343"/>
        <end position="497"/>
    </location>
</feature>
<dbReference type="AlphaFoldDB" id="A0A0C3AHH3"/>
<evidence type="ECO:0000313" key="3">
    <source>
        <dbReference type="EMBL" id="KIM64377.1"/>
    </source>
</evidence>
<dbReference type="Pfam" id="PF20722">
    <property type="entry name" value="DUF6830"/>
    <property type="match status" value="1"/>
</dbReference>
<proteinExistence type="predicted"/>
<gene>
    <name evidence="3" type="ORF">SCLCIDRAFT_23408</name>
</gene>
<dbReference type="OrthoDB" id="3232986at2759"/>
<feature type="region of interest" description="Disordered" evidence="1">
    <location>
        <begin position="298"/>
        <end position="318"/>
    </location>
</feature>
<feature type="region of interest" description="Disordered" evidence="1">
    <location>
        <begin position="625"/>
        <end position="654"/>
    </location>
</feature>
<dbReference type="EMBL" id="KN822028">
    <property type="protein sequence ID" value="KIM64377.1"/>
    <property type="molecule type" value="Genomic_DNA"/>
</dbReference>
<dbReference type="Proteomes" id="UP000053989">
    <property type="component" value="Unassembled WGS sequence"/>
</dbReference>
<dbReference type="InterPro" id="IPR041078">
    <property type="entry name" value="Plavaka"/>
</dbReference>
<accession>A0A0C3AHH3</accession>
<evidence type="ECO:0000259" key="2">
    <source>
        <dbReference type="Pfam" id="PF20722"/>
    </source>
</evidence>
<reference evidence="4" key="2">
    <citation type="submission" date="2015-01" db="EMBL/GenBank/DDBJ databases">
        <title>Evolutionary Origins and Diversification of the Mycorrhizal Mutualists.</title>
        <authorList>
            <consortium name="DOE Joint Genome Institute"/>
            <consortium name="Mycorrhizal Genomics Consortium"/>
            <person name="Kohler A."/>
            <person name="Kuo A."/>
            <person name="Nagy L.G."/>
            <person name="Floudas D."/>
            <person name="Copeland A."/>
            <person name="Barry K.W."/>
            <person name="Cichocki N."/>
            <person name="Veneault-Fourrey C."/>
            <person name="LaButti K."/>
            <person name="Lindquist E.A."/>
            <person name="Lipzen A."/>
            <person name="Lundell T."/>
            <person name="Morin E."/>
            <person name="Murat C."/>
            <person name="Riley R."/>
            <person name="Ohm R."/>
            <person name="Sun H."/>
            <person name="Tunlid A."/>
            <person name="Henrissat B."/>
            <person name="Grigoriev I.V."/>
            <person name="Hibbett D.S."/>
            <person name="Martin F."/>
        </authorList>
    </citation>
    <scope>NUCLEOTIDE SEQUENCE [LARGE SCALE GENOMIC DNA]</scope>
    <source>
        <strain evidence="4">Foug A</strain>
    </source>
</reference>
<dbReference type="InterPro" id="IPR049233">
    <property type="entry name" value="DUF6830"/>
</dbReference>
<protein>
    <recommendedName>
        <fullName evidence="2">DUF6830 domain-containing protein</fullName>
    </recommendedName>
</protein>